<dbReference type="AlphaFoldDB" id="A0A543CHM0"/>
<dbReference type="InterPro" id="IPR010982">
    <property type="entry name" value="Lambda_DNA-bd_dom_sf"/>
</dbReference>
<reference evidence="2 3" key="1">
    <citation type="submission" date="2019-06" db="EMBL/GenBank/DDBJ databases">
        <title>Sequencing the genomes of 1000 actinobacteria strains.</title>
        <authorList>
            <person name="Klenk H.-P."/>
        </authorList>
    </citation>
    <scope>NUCLEOTIDE SEQUENCE [LARGE SCALE GENOMIC DNA]</scope>
    <source>
        <strain evidence="2 3">DSM 102200</strain>
    </source>
</reference>
<protein>
    <submittedName>
        <fullName evidence="2">Transcriptional regulator with XRE-family HTH domain</fullName>
    </submittedName>
</protein>
<sequence>MHDATTIGARLRVLRRWRGMTLAQLAGQAGLTPSFLSMAERGLRALDRRSHISALAAALRVSETELVGGPHLTKDPVQSQPHAMIPDIRAALLINTLTAPATDRARPLVDLVAEMERIDHSEYKHTQVGSALPSLIDELHVHACAPADEAAYRVALETLIEAFQTATFTSKDLGYSDLAHIAAMRAVEVARILDDPISSGKAASLRIHTMPAGSRDATLIAAEQAANDLESKAADNTGVQVLGMLTLAASLSATVIYNYNRAEHWLDQAEELAGRIPDTPTDNWGAFSTTNVGVWRVALAVERGQTGGNLLQLANRVDEERLAGRRGRRAAFLSDVGRGLAREPRMRGEAVRWLRRAENVAPHKIRNSAAVRETVGSLLSRAVSTAGGQELRAMAARMGVPH</sequence>
<dbReference type="PROSITE" id="PS50943">
    <property type="entry name" value="HTH_CROC1"/>
    <property type="match status" value="1"/>
</dbReference>
<dbReference type="GO" id="GO:0003677">
    <property type="term" value="F:DNA binding"/>
    <property type="evidence" value="ECO:0007669"/>
    <property type="project" value="InterPro"/>
</dbReference>
<dbReference type="CDD" id="cd00093">
    <property type="entry name" value="HTH_XRE"/>
    <property type="match status" value="1"/>
</dbReference>
<dbReference type="Gene3D" id="1.10.260.40">
    <property type="entry name" value="lambda repressor-like DNA-binding domains"/>
    <property type="match status" value="1"/>
</dbReference>
<keyword evidence="3" id="KW-1185">Reference proteome</keyword>
<organism evidence="2 3">
    <name type="scientific">Actinoallomurus bryophytorum</name>
    <dbReference type="NCBI Taxonomy" id="1490222"/>
    <lineage>
        <taxon>Bacteria</taxon>
        <taxon>Bacillati</taxon>
        <taxon>Actinomycetota</taxon>
        <taxon>Actinomycetes</taxon>
        <taxon>Streptosporangiales</taxon>
        <taxon>Thermomonosporaceae</taxon>
        <taxon>Actinoallomurus</taxon>
    </lineage>
</organism>
<dbReference type="SUPFAM" id="SSF47413">
    <property type="entry name" value="lambda repressor-like DNA-binding domains"/>
    <property type="match status" value="1"/>
</dbReference>
<comment type="caution">
    <text evidence="2">The sequence shown here is derived from an EMBL/GenBank/DDBJ whole genome shotgun (WGS) entry which is preliminary data.</text>
</comment>
<evidence type="ECO:0000313" key="2">
    <source>
        <dbReference type="EMBL" id="TQL96603.1"/>
    </source>
</evidence>
<dbReference type="SMART" id="SM00530">
    <property type="entry name" value="HTH_XRE"/>
    <property type="match status" value="1"/>
</dbReference>
<dbReference type="Pfam" id="PF13560">
    <property type="entry name" value="HTH_31"/>
    <property type="match status" value="1"/>
</dbReference>
<gene>
    <name evidence="2" type="ORF">FB559_2142</name>
</gene>
<proteinExistence type="predicted"/>
<dbReference type="EMBL" id="VFOZ01000001">
    <property type="protein sequence ID" value="TQL96603.1"/>
    <property type="molecule type" value="Genomic_DNA"/>
</dbReference>
<evidence type="ECO:0000259" key="1">
    <source>
        <dbReference type="PROSITE" id="PS50943"/>
    </source>
</evidence>
<dbReference type="RefSeq" id="WP_185792130.1">
    <property type="nucleotide sequence ID" value="NZ_VFOZ01000001.1"/>
</dbReference>
<accession>A0A543CHM0</accession>
<name>A0A543CHM0_9ACTN</name>
<feature type="domain" description="HTH cro/C1-type" evidence="1">
    <location>
        <begin position="11"/>
        <end position="66"/>
    </location>
</feature>
<dbReference type="Proteomes" id="UP000316096">
    <property type="component" value="Unassembled WGS sequence"/>
</dbReference>
<dbReference type="InterPro" id="IPR001387">
    <property type="entry name" value="Cro/C1-type_HTH"/>
</dbReference>
<evidence type="ECO:0000313" key="3">
    <source>
        <dbReference type="Proteomes" id="UP000316096"/>
    </source>
</evidence>